<dbReference type="InterPro" id="IPR006311">
    <property type="entry name" value="TAT_signal"/>
</dbReference>
<evidence type="ECO:0000256" key="1">
    <source>
        <dbReference type="SAM" id="MobiDB-lite"/>
    </source>
</evidence>
<protein>
    <recommendedName>
        <fullName evidence="4">DUF4185 domain-containing protein</fullName>
    </recommendedName>
</protein>
<dbReference type="EMBL" id="BAAARJ010000006">
    <property type="protein sequence ID" value="GAA2609085.1"/>
    <property type="molecule type" value="Genomic_DNA"/>
</dbReference>
<evidence type="ECO:0000313" key="2">
    <source>
        <dbReference type="EMBL" id="GAA2609085.1"/>
    </source>
</evidence>
<proteinExistence type="predicted"/>
<dbReference type="Proteomes" id="UP001501447">
    <property type="component" value="Unassembled WGS sequence"/>
</dbReference>
<evidence type="ECO:0000313" key="3">
    <source>
        <dbReference type="Proteomes" id="UP001501447"/>
    </source>
</evidence>
<comment type="caution">
    <text evidence="2">The sequence shown here is derived from an EMBL/GenBank/DDBJ whole genome shotgun (WGS) entry which is preliminary data.</text>
</comment>
<feature type="region of interest" description="Disordered" evidence="1">
    <location>
        <begin position="1"/>
        <end position="57"/>
    </location>
</feature>
<feature type="compositionally biased region" description="Basic and acidic residues" evidence="1">
    <location>
        <begin position="19"/>
        <end position="50"/>
    </location>
</feature>
<gene>
    <name evidence="2" type="ORF">GCM10009863_23230</name>
</gene>
<accession>A0ABP6CAB8</accession>
<reference evidence="3" key="1">
    <citation type="journal article" date="2019" name="Int. J. Syst. Evol. Microbiol.">
        <title>The Global Catalogue of Microorganisms (GCM) 10K type strain sequencing project: providing services to taxonomists for standard genome sequencing and annotation.</title>
        <authorList>
            <consortium name="The Broad Institute Genomics Platform"/>
            <consortium name="The Broad Institute Genome Sequencing Center for Infectious Disease"/>
            <person name="Wu L."/>
            <person name="Ma J."/>
        </authorList>
    </citation>
    <scope>NUCLEOTIDE SEQUENCE [LARGE SCALE GENOMIC DNA]</scope>
    <source>
        <strain evidence="3">JCM 16373</strain>
    </source>
</reference>
<dbReference type="RefSeq" id="WP_344564894.1">
    <property type="nucleotide sequence ID" value="NZ_BAAARJ010000006.1"/>
</dbReference>
<sequence>MGQDVHATWPRQGAPTQKDSQDSEGRQDRRGRQDGRDSQDSPGDKGDPGGHRHGRRPLGRRQALSGLAASAGAAALLAPGVPAGAAARIGAGSATSGSGDAYEPHFTTTHTFRPVDLIAPRFLDHDTGPLHHPPARLLAPTGPAAPFAAVIADVVALPPGAGVAPGLETADGREAVRVRCHSTGTLAIEVVGPGGTTTVATVRERLSAPFRLAFTVTGHTVAAFVSTGSARGGLPWRPLLTDKGAVAALLDLRRPALLGRLRYSCRSDRGAALRRLRAGHFGQLGLRDLHLVRDAGGRPYVRGGKVFFTAGCAGAGFSQEAHTGVWAMDPARPESMEQVAKLFFARDGLLFGDHGGQLVHDPARDRFIVLTVGGNLPTPGVAMYHTTTSADVLRGVHILHDRPLEAPFTRSAWDPALIRYEGRWHWAYVDVTDYEPELSFRPVLAAAAPGGDYADGIALRRVPKGPLDTEGCRWQRFGGRPRLLVSDRARKTYPRFDLSMRPRGAIDAPYPLGTPFPQVFPEPGSRSGDWLLVTFDESMYEETVLSYGTHGKVVTMRAPGPGR</sequence>
<organism evidence="2 3">
    <name type="scientific">Streptomyces axinellae</name>
    <dbReference type="NCBI Taxonomy" id="552788"/>
    <lineage>
        <taxon>Bacteria</taxon>
        <taxon>Bacillati</taxon>
        <taxon>Actinomycetota</taxon>
        <taxon>Actinomycetes</taxon>
        <taxon>Kitasatosporales</taxon>
        <taxon>Streptomycetaceae</taxon>
        <taxon>Streptomyces</taxon>
    </lineage>
</organism>
<dbReference type="PROSITE" id="PS51318">
    <property type="entry name" value="TAT"/>
    <property type="match status" value="1"/>
</dbReference>
<name>A0ABP6CAB8_9ACTN</name>
<keyword evidence="3" id="KW-1185">Reference proteome</keyword>
<evidence type="ECO:0008006" key="4">
    <source>
        <dbReference type="Google" id="ProtNLM"/>
    </source>
</evidence>